<dbReference type="SUPFAM" id="SSF50494">
    <property type="entry name" value="Trypsin-like serine proteases"/>
    <property type="match status" value="1"/>
</dbReference>
<dbReference type="Pfam" id="PF13365">
    <property type="entry name" value="Trypsin_2"/>
    <property type="match status" value="1"/>
</dbReference>
<dbReference type="AlphaFoldDB" id="A0A1G9VZ42"/>
<evidence type="ECO:0000256" key="2">
    <source>
        <dbReference type="SAM" id="Phobius"/>
    </source>
</evidence>
<dbReference type="STRING" id="482461.SAMN05216244_3367"/>
<sequence length="269" mass="30552">MANSDDRKQDIIDKDLYEEIPEEELLEILQEEKRKSREKEREERDRPKRPFPKWPFWLIAAAMMFNVIALLPNTFSIPAINFLITSSKLSANEEISSYKPAVVVIEAGNSRGTGFSITADGKILTNHHVIEDERRILAAYPDDGLFKAEVIASYPDIDLAVLQVEGEGLPHLELAESSRFTEEEHFYFIGNPLRFQGIANEGEIIGYTQLRDWEERVLMLKAPVYRGNSGSPVINEAGKVIGVVFATLDHEEHGKVGLAVPIEYYYEKQ</sequence>
<dbReference type="GO" id="GO:0006508">
    <property type="term" value="P:proteolysis"/>
    <property type="evidence" value="ECO:0007669"/>
    <property type="project" value="InterPro"/>
</dbReference>
<dbReference type="GO" id="GO:0004252">
    <property type="term" value="F:serine-type endopeptidase activity"/>
    <property type="evidence" value="ECO:0007669"/>
    <property type="project" value="InterPro"/>
</dbReference>
<dbReference type="InterPro" id="IPR001940">
    <property type="entry name" value="Peptidase_S1C"/>
</dbReference>
<gene>
    <name evidence="3" type="ORF">SAMN05216244_3367</name>
</gene>
<evidence type="ECO:0000313" key="3">
    <source>
        <dbReference type="EMBL" id="SDM77510.1"/>
    </source>
</evidence>
<dbReference type="EMBL" id="FNHF01000005">
    <property type="protein sequence ID" value="SDM77510.1"/>
    <property type="molecule type" value="Genomic_DNA"/>
</dbReference>
<keyword evidence="2" id="KW-0812">Transmembrane</keyword>
<reference evidence="4" key="1">
    <citation type="submission" date="2016-10" db="EMBL/GenBank/DDBJ databases">
        <authorList>
            <person name="Varghese N."/>
            <person name="Submissions S."/>
        </authorList>
    </citation>
    <scope>NUCLEOTIDE SEQUENCE [LARGE SCALE GENOMIC DNA]</scope>
    <source>
        <strain evidence="4">CGMCC 1.6199</strain>
    </source>
</reference>
<dbReference type="Gene3D" id="2.40.10.10">
    <property type="entry name" value="Trypsin-like serine proteases"/>
    <property type="match status" value="2"/>
</dbReference>
<dbReference type="PRINTS" id="PR00834">
    <property type="entry name" value="PROTEASES2C"/>
</dbReference>
<dbReference type="InterPro" id="IPR009003">
    <property type="entry name" value="Peptidase_S1_PA"/>
</dbReference>
<name>A0A1G9VZ42_9BACI</name>
<dbReference type="RefSeq" id="WP_074600427.1">
    <property type="nucleotide sequence ID" value="NZ_FNHF01000005.1"/>
</dbReference>
<dbReference type="Proteomes" id="UP000182347">
    <property type="component" value="Unassembled WGS sequence"/>
</dbReference>
<dbReference type="PANTHER" id="PTHR43019:SF23">
    <property type="entry name" value="PROTEASE DO-LIKE 5, CHLOROPLASTIC"/>
    <property type="match status" value="1"/>
</dbReference>
<keyword evidence="2" id="KW-1133">Transmembrane helix</keyword>
<organism evidence="3 4">
    <name type="scientific">Sediminibacillus halophilus</name>
    <dbReference type="NCBI Taxonomy" id="482461"/>
    <lineage>
        <taxon>Bacteria</taxon>
        <taxon>Bacillati</taxon>
        <taxon>Bacillota</taxon>
        <taxon>Bacilli</taxon>
        <taxon>Bacillales</taxon>
        <taxon>Bacillaceae</taxon>
        <taxon>Sediminibacillus</taxon>
    </lineage>
</organism>
<protein>
    <submittedName>
        <fullName evidence="3">Trypsin-like peptidase domain-containing protein</fullName>
    </submittedName>
</protein>
<keyword evidence="1" id="KW-0378">Hydrolase</keyword>
<proteinExistence type="predicted"/>
<dbReference type="PANTHER" id="PTHR43019">
    <property type="entry name" value="SERINE ENDOPROTEASE DEGS"/>
    <property type="match status" value="1"/>
</dbReference>
<keyword evidence="1" id="KW-0645">Protease</keyword>
<evidence type="ECO:0000256" key="1">
    <source>
        <dbReference type="ARBA" id="ARBA00022825"/>
    </source>
</evidence>
<keyword evidence="1" id="KW-0720">Serine protease</keyword>
<dbReference type="OrthoDB" id="9766361at2"/>
<keyword evidence="2" id="KW-0472">Membrane</keyword>
<dbReference type="InterPro" id="IPR043504">
    <property type="entry name" value="Peptidase_S1_PA_chymotrypsin"/>
</dbReference>
<evidence type="ECO:0000313" key="4">
    <source>
        <dbReference type="Proteomes" id="UP000182347"/>
    </source>
</evidence>
<keyword evidence="4" id="KW-1185">Reference proteome</keyword>
<accession>A0A1G9VZ42</accession>
<feature type="transmembrane region" description="Helical" evidence="2">
    <location>
        <begin position="54"/>
        <end position="71"/>
    </location>
</feature>